<evidence type="ECO:0000256" key="1">
    <source>
        <dbReference type="SAM" id="Phobius"/>
    </source>
</evidence>
<dbReference type="AlphaFoldDB" id="B0T1A7"/>
<feature type="transmembrane region" description="Helical" evidence="1">
    <location>
        <begin position="32"/>
        <end position="52"/>
    </location>
</feature>
<dbReference type="EMBL" id="CP000927">
    <property type="protein sequence ID" value="ABZ70664.1"/>
    <property type="molecule type" value="Genomic_DNA"/>
</dbReference>
<dbReference type="Pfam" id="PF13858">
    <property type="entry name" value="DUF4199"/>
    <property type="match status" value="1"/>
</dbReference>
<evidence type="ECO:0000313" key="2">
    <source>
        <dbReference type="EMBL" id="ABZ70664.1"/>
    </source>
</evidence>
<sequence length="179" mass="19376">MIRTILTYGLISGVIAILGIIGTILAPGHSHSSVWLGYLIMLVALSAILLGVKQHRDQVLGGVIKFWPAFLVGLGIAVVAGLAYVAVWEAYLALTHYTFMDGYVDHILAAKRAAGVTGAAYQKLAVEMEAMRRNYANPLYRWPMTFVEIFPVGLLVALASAALLRNPRFLPARSRPTAA</sequence>
<dbReference type="InterPro" id="IPR025250">
    <property type="entry name" value="DUF4199"/>
</dbReference>
<keyword evidence="1" id="KW-0812">Transmembrane</keyword>
<evidence type="ECO:0008006" key="3">
    <source>
        <dbReference type="Google" id="ProtNLM"/>
    </source>
</evidence>
<protein>
    <recommendedName>
        <fullName evidence="3">DUF4199 domain-containing protein</fullName>
    </recommendedName>
</protein>
<reference evidence="2" key="1">
    <citation type="submission" date="2008-01" db="EMBL/GenBank/DDBJ databases">
        <title>Complete sequence of chromosome of Caulobacter sp. K31.</title>
        <authorList>
            <consortium name="US DOE Joint Genome Institute"/>
            <person name="Copeland A."/>
            <person name="Lucas S."/>
            <person name="Lapidus A."/>
            <person name="Barry K."/>
            <person name="Glavina del Rio T."/>
            <person name="Dalin E."/>
            <person name="Tice H."/>
            <person name="Pitluck S."/>
            <person name="Bruce D."/>
            <person name="Goodwin L."/>
            <person name="Thompson L.S."/>
            <person name="Brettin T."/>
            <person name="Detter J.C."/>
            <person name="Han C."/>
            <person name="Schmutz J."/>
            <person name="Larimer F."/>
            <person name="Land M."/>
            <person name="Hauser L."/>
            <person name="Kyrpides N."/>
            <person name="Kim E."/>
            <person name="Stephens C."/>
            <person name="Richardson P."/>
        </authorList>
    </citation>
    <scope>NUCLEOTIDE SEQUENCE [LARGE SCALE GENOMIC DNA]</scope>
    <source>
        <strain evidence="2">K31</strain>
    </source>
</reference>
<accession>B0T1A7</accession>
<dbReference type="KEGG" id="cak:Caul_1534"/>
<dbReference type="OrthoDB" id="6384283at2"/>
<organism evidence="2">
    <name type="scientific">Caulobacter sp. (strain K31)</name>
    <dbReference type="NCBI Taxonomy" id="366602"/>
    <lineage>
        <taxon>Bacteria</taxon>
        <taxon>Pseudomonadati</taxon>
        <taxon>Pseudomonadota</taxon>
        <taxon>Alphaproteobacteria</taxon>
        <taxon>Caulobacterales</taxon>
        <taxon>Caulobacteraceae</taxon>
        <taxon>Caulobacter</taxon>
    </lineage>
</organism>
<dbReference type="eggNOG" id="ENOG5030PE6">
    <property type="taxonomic scope" value="Bacteria"/>
</dbReference>
<feature type="transmembrane region" description="Helical" evidence="1">
    <location>
        <begin position="5"/>
        <end position="26"/>
    </location>
</feature>
<gene>
    <name evidence="2" type="ordered locus">Caul_1534</name>
</gene>
<dbReference type="STRING" id="366602.Caul_1534"/>
<feature type="transmembrane region" description="Helical" evidence="1">
    <location>
        <begin position="64"/>
        <end position="87"/>
    </location>
</feature>
<proteinExistence type="predicted"/>
<keyword evidence="1" id="KW-0472">Membrane</keyword>
<feature type="transmembrane region" description="Helical" evidence="1">
    <location>
        <begin position="142"/>
        <end position="164"/>
    </location>
</feature>
<name>B0T1A7_CAUSK</name>
<keyword evidence="1" id="KW-1133">Transmembrane helix</keyword>
<dbReference type="HOGENOM" id="CLU_129688_0_0_5"/>